<feature type="domain" description="ACT" evidence="1">
    <location>
        <begin position="8"/>
        <end position="55"/>
    </location>
</feature>
<evidence type="ECO:0000313" key="3">
    <source>
        <dbReference type="Proteomes" id="UP000246722"/>
    </source>
</evidence>
<dbReference type="InterPro" id="IPR002912">
    <property type="entry name" value="ACT_dom"/>
</dbReference>
<comment type="caution">
    <text evidence="2">The sequence shown here is derived from an EMBL/GenBank/DDBJ whole genome shotgun (WGS) entry which is preliminary data.</text>
</comment>
<reference evidence="2 3" key="1">
    <citation type="submission" date="2018-05" db="EMBL/GenBank/DDBJ databases">
        <title>Genetic diversity of glacier-inhabiting Cryobacterium bacteria in China and description of Cryobacterium mengkeensis sp. nov. and Arthrobacter glacialis sp. nov.</title>
        <authorList>
            <person name="Liu Q."/>
            <person name="Xin Y.-H."/>
        </authorList>
    </citation>
    <scope>NUCLEOTIDE SEQUENCE [LARGE SCALE GENOMIC DNA]</scope>
    <source>
        <strain evidence="2 3">SK-1</strain>
    </source>
</reference>
<organism evidence="2 3">
    <name type="scientific">Cryobacterium arcticum</name>
    <dbReference type="NCBI Taxonomy" id="670052"/>
    <lineage>
        <taxon>Bacteria</taxon>
        <taxon>Bacillati</taxon>
        <taxon>Actinomycetota</taxon>
        <taxon>Actinomycetes</taxon>
        <taxon>Micrococcales</taxon>
        <taxon>Microbacteriaceae</taxon>
        <taxon>Cryobacterium</taxon>
    </lineage>
</organism>
<proteinExistence type="predicted"/>
<evidence type="ECO:0000313" key="2">
    <source>
        <dbReference type="EMBL" id="PXA68249.1"/>
    </source>
</evidence>
<dbReference type="Gene3D" id="3.30.2130.10">
    <property type="entry name" value="VC0802-like"/>
    <property type="match status" value="1"/>
</dbReference>
<dbReference type="AlphaFoldDB" id="A0A317ZT00"/>
<keyword evidence="3" id="KW-1185">Reference proteome</keyword>
<dbReference type="Pfam" id="PF01842">
    <property type="entry name" value="ACT"/>
    <property type="match status" value="1"/>
</dbReference>
<dbReference type="OrthoDB" id="1438443at2"/>
<dbReference type="InterPro" id="IPR045865">
    <property type="entry name" value="ACT-like_dom_sf"/>
</dbReference>
<name>A0A317ZT00_9MICO</name>
<sequence>MSGAFRDLSVLLADRPGSLAEFGRILGGAGVSLEGGGVFTHEGVAIAHFLVDHAERGRAALEAHGIGPVTISDVVTLRLDQDLPGQLGAFSQTVADAGISIRVQYSDHDHRLVLVVDPDRQAECLRIAAEWDAAREARHA</sequence>
<dbReference type="PANTHER" id="PTHR40099:SF1">
    <property type="entry name" value="ACETOLACTATE SYNTHASE, SMALL SUBUNIT"/>
    <property type="match status" value="1"/>
</dbReference>
<evidence type="ECO:0000259" key="1">
    <source>
        <dbReference type="Pfam" id="PF01842"/>
    </source>
</evidence>
<dbReference type="Proteomes" id="UP000246722">
    <property type="component" value="Unassembled WGS sequence"/>
</dbReference>
<dbReference type="PANTHER" id="PTHR40099">
    <property type="entry name" value="ACETOLACTATE SYNTHASE, SMALL SUBUNIT"/>
    <property type="match status" value="1"/>
</dbReference>
<gene>
    <name evidence="2" type="ORF">CTB96_16645</name>
</gene>
<dbReference type="EMBL" id="QHLY01000012">
    <property type="protein sequence ID" value="PXA68249.1"/>
    <property type="molecule type" value="Genomic_DNA"/>
</dbReference>
<dbReference type="SUPFAM" id="SSF55021">
    <property type="entry name" value="ACT-like"/>
    <property type="match status" value="1"/>
</dbReference>
<accession>A0A317ZT00</accession>
<protein>
    <recommendedName>
        <fullName evidence="1">ACT domain-containing protein</fullName>
    </recommendedName>
</protein>